<organism evidence="3 4">
    <name type="scientific">Zygosaccharomyces rouxii</name>
    <dbReference type="NCBI Taxonomy" id="4956"/>
    <lineage>
        <taxon>Eukaryota</taxon>
        <taxon>Fungi</taxon>
        <taxon>Dikarya</taxon>
        <taxon>Ascomycota</taxon>
        <taxon>Saccharomycotina</taxon>
        <taxon>Saccharomycetes</taxon>
        <taxon>Saccharomycetales</taxon>
        <taxon>Saccharomycetaceae</taxon>
        <taxon>Zygosaccharomyces</taxon>
    </lineage>
</organism>
<keyword evidence="2" id="KW-0456">Lyase</keyword>
<dbReference type="InterPro" id="IPR013024">
    <property type="entry name" value="GGCT-like"/>
</dbReference>
<dbReference type="Pfam" id="PF04752">
    <property type="entry name" value="ChaC"/>
    <property type="match status" value="1"/>
</dbReference>
<dbReference type="OrthoDB" id="1933483at2759"/>
<dbReference type="InterPro" id="IPR006840">
    <property type="entry name" value="ChaC"/>
</dbReference>
<dbReference type="CDD" id="cd06661">
    <property type="entry name" value="GGCT_like"/>
    <property type="match status" value="1"/>
</dbReference>
<dbReference type="GO" id="GO:0005737">
    <property type="term" value="C:cytoplasm"/>
    <property type="evidence" value="ECO:0007669"/>
    <property type="project" value="TreeGrafter"/>
</dbReference>
<dbReference type="Gene3D" id="3.10.490.10">
    <property type="entry name" value="Gamma-glutamyl cyclotransferase-like"/>
    <property type="match status" value="1"/>
</dbReference>
<evidence type="ECO:0000256" key="1">
    <source>
        <dbReference type="ARBA" id="ARBA00012344"/>
    </source>
</evidence>
<dbReference type="GO" id="GO:0061928">
    <property type="term" value="F:glutathione specific gamma-glutamylcyclotransferase activity"/>
    <property type="evidence" value="ECO:0007669"/>
    <property type="project" value="UniProtKB-EC"/>
</dbReference>
<name>A0A1Q3A9X1_ZYGRO</name>
<sequence length="224" mass="25579">MTRSEGLWVLGYGSLIYKPPPHYTLRIPAIISGYMRRFWQSSTDHRGTEDYPGRVVTLIGKEDIESNQSFYHDLKRYNDTLMTTGVVYYIPPDRADEVRDYLDVREQGGYTLHEVEVHLETSSDDEEHPVVQQLPLHPVVHRKVLITHVYIGQVTNDSFIGPEPIEETSKVIATSVGPSGANYDYLKHLHGSLKAMQLTHEGAVIRDEYLEELLGKVEDLKNTK</sequence>
<dbReference type="PANTHER" id="PTHR12192:SF2">
    <property type="entry name" value="GLUTATHIONE-SPECIFIC GAMMA-GLUTAMYLCYCLOTRANSFERASE 2"/>
    <property type="match status" value="1"/>
</dbReference>
<comment type="caution">
    <text evidence="3">The sequence shown here is derived from an EMBL/GenBank/DDBJ whole genome shotgun (WGS) entry which is preliminary data.</text>
</comment>
<dbReference type="GO" id="GO:0006751">
    <property type="term" value="P:glutathione catabolic process"/>
    <property type="evidence" value="ECO:0007669"/>
    <property type="project" value="InterPro"/>
</dbReference>
<evidence type="ECO:0000256" key="2">
    <source>
        <dbReference type="ARBA" id="ARBA00023239"/>
    </source>
</evidence>
<gene>
    <name evidence="3" type="ORF">ZYGR_0AG04860</name>
</gene>
<dbReference type="Proteomes" id="UP000187013">
    <property type="component" value="Unassembled WGS sequence"/>
</dbReference>
<evidence type="ECO:0000313" key="3">
    <source>
        <dbReference type="EMBL" id="GAV52495.1"/>
    </source>
</evidence>
<dbReference type="PANTHER" id="PTHR12192">
    <property type="entry name" value="CATION TRANSPORT PROTEIN CHAC-RELATED"/>
    <property type="match status" value="1"/>
</dbReference>
<proteinExistence type="predicted"/>
<evidence type="ECO:0000313" key="4">
    <source>
        <dbReference type="Proteomes" id="UP000187013"/>
    </source>
</evidence>
<dbReference type="AlphaFoldDB" id="A0A1Q3A9X1"/>
<accession>A0A1Q3A9X1</accession>
<dbReference type="EMBL" id="BDGX01000033">
    <property type="protein sequence ID" value="GAV52495.1"/>
    <property type="molecule type" value="Genomic_DNA"/>
</dbReference>
<protein>
    <recommendedName>
        <fullName evidence="1">glutathione-specific gamma-glutamylcyclotransferase</fullName>
        <ecNumber evidence="1">4.3.2.7</ecNumber>
    </recommendedName>
</protein>
<reference evidence="3 4" key="1">
    <citation type="submission" date="2016-08" db="EMBL/GenBank/DDBJ databases">
        <title>Draft genome sequence of allopolyploid Zygosaccharomyces rouxii.</title>
        <authorList>
            <person name="Watanabe J."/>
            <person name="Uehara K."/>
            <person name="Mogi Y."/>
            <person name="Tsukioka Y."/>
        </authorList>
    </citation>
    <scope>NUCLEOTIDE SEQUENCE [LARGE SCALE GENOMIC DNA]</scope>
    <source>
        <strain evidence="3 4">NBRC 110957</strain>
    </source>
</reference>
<dbReference type="EC" id="4.3.2.7" evidence="1"/>